<dbReference type="Proteomes" id="UP000033047">
    <property type="component" value="Unassembled WGS sequence"/>
</dbReference>
<dbReference type="PROSITE" id="PS01124">
    <property type="entry name" value="HTH_ARAC_FAMILY_2"/>
    <property type="match status" value="1"/>
</dbReference>
<accession>A0A0F5IT68</accession>
<keyword evidence="2" id="KW-0238">DNA-binding</keyword>
<evidence type="ECO:0000313" key="6">
    <source>
        <dbReference type="Proteomes" id="UP000033047"/>
    </source>
</evidence>
<dbReference type="PANTHER" id="PTHR43280">
    <property type="entry name" value="ARAC-FAMILY TRANSCRIPTIONAL REGULATOR"/>
    <property type="match status" value="1"/>
</dbReference>
<dbReference type="PANTHER" id="PTHR43280:SF32">
    <property type="entry name" value="TRANSCRIPTIONAL REGULATORY PROTEIN"/>
    <property type="match status" value="1"/>
</dbReference>
<feature type="domain" description="HTH araC/xylS-type" evidence="4">
    <location>
        <begin position="194"/>
        <end position="292"/>
    </location>
</feature>
<dbReference type="SMART" id="SM00342">
    <property type="entry name" value="HTH_ARAC"/>
    <property type="match status" value="1"/>
</dbReference>
<dbReference type="GO" id="GO:0043565">
    <property type="term" value="F:sequence-specific DNA binding"/>
    <property type="evidence" value="ECO:0007669"/>
    <property type="project" value="InterPro"/>
</dbReference>
<evidence type="ECO:0000256" key="1">
    <source>
        <dbReference type="ARBA" id="ARBA00023015"/>
    </source>
</evidence>
<evidence type="ECO:0000256" key="3">
    <source>
        <dbReference type="ARBA" id="ARBA00023163"/>
    </source>
</evidence>
<dbReference type="GeneID" id="69980515"/>
<evidence type="ECO:0000256" key="2">
    <source>
        <dbReference type="ARBA" id="ARBA00023125"/>
    </source>
</evidence>
<dbReference type="STRING" id="927665.HMPREF1535_03901"/>
<protein>
    <recommendedName>
        <fullName evidence="4">HTH araC/xylS-type domain-containing protein</fullName>
    </recommendedName>
</protein>
<comment type="caution">
    <text evidence="5">The sequence shown here is derived from an EMBL/GenBank/DDBJ whole genome shotgun (WGS) entry which is preliminary data.</text>
</comment>
<dbReference type="InterPro" id="IPR020449">
    <property type="entry name" value="Tscrpt_reg_AraC-type_HTH"/>
</dbReference>
<keyword evidence="1" id="KW-0805">Transcription regulation</keyword>
<organism evidence="5 6">
    <name type="scientific">Parabacteroides goldsteinii DSM 19448 = WAL 12034</name>
    <dbReference type="NCBI Taxonomy" id="927665"/>
    <lineage>
        <taxon>Bacteria</taxon>
        <taxon>Pseudomonadati</taxon>
        <taxon>Bacteroidota</taxon>
        <taxon>Bacteroidia</taxon>
        <taxon>Bacteroidales</taxon>
        <taxon>Tannerellaceae</taxon>
        <taxon>Parabacteroides</taxon>
    </lineage>
</organism>
<dbReference type="PATRIC" id="fig|927665.4.peg.4008"/>
<name>A0A0F5IT68_9BACT</name>
<dbReference type="InterPro" id="IPR018060">
    <property type="entry name" value="HTH_AraC"/>
</dbReference>
<dbReference type="RefSeq" id="WP_046147149.1">
    <property type="nucleotide sequence ID" value="NZ_KQ033913.1"/>
</dbReference>
<proteinExistence type="predicted"/>
<dbReference type="EMBL" id="AQHV01000021">
    <property type="protein sequence ID" value="KKB48673.1"/>
    <property type="molecule type" value="Genomic_DNA"/>
</dbReference>
<evidence type="ECO:0000259" key="4">
    <source>
        <dbReference type="PROSITE" id="PS01124"/>
    </source>
</evidence>
<dbReference type="HOGENOM" id="CLU_000445_88_2_10"/>
<reference evidence="5 6" key="1">
    <citation type="submission" date="2013-04" db="EMBL/GenBank/DDBJ databases">
        <title>The Genome Sequence of Parabacteroides goldsteinii DSM 19448.</title>
        <authorList>
            <consortium name="The Broad Institute Genomics Platform"/>
            <person name="Earl A."/>
            <person name="Ward D."/>
            <person name="Feldgarden M."/>
            <person name="Gevers D."/>
            <person name="Martens E."/>
            <person name="Sakamoto M."/>
            <person name="Benno Y."/>
            <person name="Song Y."/>
            <person name="Liu C."/>
            <person name="Lee J."/>
            <person name="Bolanos M."/>
            <person name="Vaisanen M.L."/>
            <person name="Finegold S.M."/>
            <person name="Walker B."/>
            <person name="Young S."/>
            <person name="Zeng Q."/>
            <person name="Gargeya S."/>
            <person name="Fitzgerald M."/>
            <person name="Haas B."/>
            <person name="Abouelleil A."/>
            <person name="Allen A.W."/>
            <person name="Alvarado L."/>
            <person name="Arachchi H.M."/>
            <person name="Berlin A.M."/>
            <person name="Chapman S.B."/>
            <person name="Gainer-Dewar J."/>
            <person name="Goldberg J."/>
            <person name="Griggs A."/>
            <person name="Gujja S."/>
            <person name="Hansen M."/>
            <person name="Howarth C."/>
            <person name="Imamovic A."/>
            <person name="Ireland A."/>
            <person name="Larimer J."/>
            <person name="McCowan C."/>
            <person name="Murphy C."/>
            <person name="Pearson M."/>
            <person name="Poon T.W."/>
            <person name="Priest M."/>
            <person name="Roberts A."/>
            <person name="Saif S."/>
            <person name="Shea T."/>
            <person name="Sisk P."/>
            <person name="Sykes S."/>
            <person name="Wortman J."/>
            <person name="Nusbaum C."/>
            <person name="Birren B."/>
        </authorList>
    </citation>
    <scope>NUCLEOTIDE SEQUENCE [LARGE SCALE GENOMIC DNA]</scope>
    <source>
        <strain evidence="5 6">DSM 19448</strain>
    </source>
</reference>
<gene>
    <name evidence="5" type="ORF">HMPREF1535_03901</name>
</gene>
<dbReference type="Pfam" id="PF12833">
    <property type="entry name" value="HTH_18"/>
    <property type="match status" value="1"/>
</dbReference>
<keyword evidence="3" id="KW-0804">Transcription</keyword>
<sequence>MNQTVPIIDISKVEHSSKIDFFDDDFVIFDDLNEIPLFDYPSRIADAAVFAICQKGSVRISINLKEYTIVPNNLVVLLPDQIVQHYERSDDFAGIFLGVSKQFIDDTIPGMKNLLSAFFYVRDHPCTTLTEEELDYLSEYHPMLWKRVKMKEHVYRKEVIQSLLLSLFYDVCNIFRKHQPADEGKRSRKEELFGLFMQTVLENYKQERSVAFYADKLCVTAKYLSLISKEVSGQPAGNWIDEYVILEAKTLLKSSQMSIQEIADSLNFANQSFFGKYFKHHTGISPKEYRKR</sequence>
<dbReference type="SUPFAM" id="SSF46689">
    <property type="entry name" value="Homeodomain-like"/>
    <property type="match status" value="1"/>
</dbReference>
<dbReference type="PRINTS" id="PR00032">
    <property type="entry name" value="HTHARAC"/>
</dbReference>
<dbReference type="AlphaFoldDB" id="A0A0F5IT68"/>
<dbReference type="Gene3D" id="1.10.10.60">
    <property type="entry name" value="Homeodomain-like"/>
    <property type="match status" value="1"/>
</dbReference>
<dbReference type="InterPro" id="IPR009057">
    <property type="entry name" value="Homeodomain-like_sf"/>
</dbReference>
<evidence type="ECO:0000313" key="5">
    <source>
        <dbReference type="EMBL" id="KKB48673.1"/>
    </source>
</evidence>
<dbReference type="GO" id="GO:0003700">
    <property type="term" value="F:DNA-binding transcription factor activity"/>
    <property type="evidence" value="ECO:0007669"/>
    <property type="project" value="InterPro"/>
</dbReference>